<dbReference type="InterPro" id="IPR027417">
    <property type="entry name" value="P-loop_NTPase"/>
</dbReference>
<comment type="subcellular location">
    <subcellularLocation>
        <location evidence="1">Membrane</location>
        <topology evidence="1">Multi-pass membrane protein</topology>
    </subcellularLocation>
</comment>
<dbReference type="PANTHER" id="PTHR46157">
    <property type="entry name" value="K(+) EFFLUX ANTIPORTER 3, CHLOROPLASTIC"/>
    <property type="match status" value="1"/>
</dbReference>
<dbReference type="STRING" id="35608.A0A2U1PHF2"/>
<keyword evidence="2 5" id="KW-0812">Transmembrane</keyword>
<protein>
    <submittedName>
        <fullName evidence="7">Glutathione-regulated potassium-efflux system protein KefB</fullName>
    </submittedName>
</protein>
<dbReference type="GO" id="GO:0009507">
    <property type="term" value="C:chloroplast"/>
    <property type="evidence" value="ECO:0007669"/>
    <property type="project" value="TreeGrafter"/>
</dbReference>
<keyword evidence="3 5" id="KW-1133">Transmembrane helix</keyword>
<dbReference type="Gene3D" id="3.40.50.300">
    <property type="entry name" value="P-loop containing nucleotide triphosphate hydrolases"/>
    <property type="match status" value="1"/>
</dbReference>
<name>A0A2U1PHF2_ARTAN</name>
<evidence type="ECO:0000256" key="5">
    <source>
        <dbReference type="SAM" id="Phobius"/>
    </source>
</evidence>
<evidence type="ECO:0000256" key="3">
    <source>
        <dbReference type="ARBA" id="ARBA00022989"/>
    </source>
</evidence>
<dbReference type="OrthoDB" id="8119717at2759"/>
<reference evidence="7 8" key="1">
    <citation type="journal article" date="2018" name="Mol. Plant">
        <title>The genome of Artemisia annua provides insight into the evolution of Asteraceae family and artemisinin biosynthesis.</title>
        <authorList>
            <person name="Shen Q."/>
            <person name="Zhang L."/>
            <person name="Liao Z."/>
            <person name="Wang S."/>
            <person name="Yan T."/>
            <person name="Shi P."/>
            <person name="Liu M."/>
            <person name="Fu X."/>
            <person name="Pan Q."/>
            <person name="Wang Y."/>
            <person name="Lv Z."/>
            <person name="Lu X."/>
            <person name="Zhang F."/>
            <person name="Jiang W."/>
            <person name="Ma Y."/>
            <person name="Chen M."/>
            <person name="Hao X."/>
            <person name="Li L."/>
            <person name="Tang Y."/>
            <person name="Lv G."/>
            <person name="Zhou Y."/>
            <person name="Sun X."/>
            <person name="Brodelius P.E."/>
            <person name="Rose J.K.C."/>
            <person name="Tang K."/>
        </authorList>
    </citation>
    <scope>NUCLEOTIDE SEQUENCE [LARGE SCALE GENOMIC DNA]</scope>
    <source>
        <strain evidence="8">cv. Huhao1</strain>
        <tissue evidence="7">Leaf</tissue>
    </source>
</reference>
<evidence type="ECO:0000259" key="6">
    <source>
        <dbReference type="Pfam" id="PF00999"/>
    </source>
</evidence>
<evidence type="ECO:0000313" key="7">
    <source>
        <dbReference type="EMBL" id="PWA85186.1"/>
    </source>
</evidence>
<dbReference type="GO" id="GO:0015386">
    <property type="term" value="F:potassium:proton antiporter activity"/>
    <property type="evidence" value="ECO:0007669"/>
    <property type="project" value="TreeGrafter"/>
</dbReference>
<feature type="domain" description="Cation/H+ exchanger transmembrane" evidence="6">
    <location>
        <begin position="23"/>
        <end position="74"/>
    </location>
</feature>
<evidence type="ECO:0000256" key="2">
    <source>
        <dbReference type="ARBA" id="ARBA00022692"/>
    </source>
</evidence>
<dbReference type="Proteomes" id="UP000245207">
    <property type="component" value="Unassembled WGS sequence"/>
</dbReference>
<proteinExistence type="predicted"/>
<dbReference type="EMBL" id="PKPP01001149">
    <property type="protein sequence ID" value="PWA85186.1"/>
    <property type="molecule type" value="Genomic_DNA"/>
</dbReference>
<organism evidence="7 8">
    <name type="scientific">Artemisia annua</name>
    <name type="common">Sweet wormwood</name>
    <dbReference type="NCBI Taxonomy" id="35608"/>
    <lineage>
        <taxon>Eukaryota</taxon>
        <taxon>Viridiplantae</taxon>
        <taxon>Streptophyta</taxon>
        <taxon>Embryophyta</taxon>
        <taxon>Tracheophyta</taxon>
        <taxon>Spermatophyta</taxon>
        <taxon>Magnoliopsida</taxon>
        <taxon>eudicotyledons</taxon>
        <taxon>Gunneridae</taxon>
        <taxon>Pentapetalae</taxon>
        <taxon>asterids</taxon>
        <taxon>campanulids</taxon>
        <taxon>Asterales</taxon>
        <taxon>Asteraceae</taxon>
        <taxon>Asteroideae</taxon>
        <taxon>Anthemideae</taxon>
        <taxon>Artemisiinae</taxon>
        <taxon>Artemisia</taxon>
    </lineage>
</organism>
<evidence type="ECO:0000256" key="1">
    <source>
        <dbReference type="ARBA" id="ARBA00004141"/>
    </source>
</evidence>
<dbReference type="SUPFAM" id="SSF52540">
    <property type="entry name" value="P-loop containing nucleoside triphosphate hydrolases"/>
    <property type="match status" value="1"/>
</dbReference>
<dbReference type="Pfam" id="PF00999">
    <property type="entry name" value="Na_H_Exchanger"/>
    <property type="match status" value="1"/>
</dbReference>
<accession>A0A2U1PHF2</accession>
<keyword evidence="4 5" id="KW-0472">Membrane</keyword>
<gene>
    <name evidence="7" type="ORF">CTI12_AA150700</name>
</gene>
<feature type="transmembrane region" description="Helical" evidence="5">
    <location>
        <begin position="51"/>
        <end position="70"/>
    </location>
</feature>
<dbReference type="InterPro" id="IPR006153">
    <property type="entry name" value="Cation/H_exchanger_TM"/>
</dbReference>
<dbReference type="Gene3D" id="1.20.1530.20">
    <property type="match status" value="1"/>
</dbReference>
<dbReference type="PANTHER" id="PTHR46157:SF2">
    <property type="entry name" value="K(+) EFFLUX ANTIPORTER 1, CHLOROPLASTIC-RELATED"/>
    <property type="match status" value="1"/>
</dbReference>
<keyword evidence="8" id="KW-1185">Reference proteome</keyword>
<evidence type="ECO:0000313" key="8">
    <source>
        <dbReference type="Proteomes" id="UP000245207"/>
    </source>
</evidence>
<comment type="caution">
    <text evidence="7">The sequence shown here is derived from an EMBL/GenBank/DDBJ whole genome shotgun (WGS) entry which is preliminary data.</text>
</comment>
<dbReference type="InterPro" id="IPR038770">
    <property type="entry name" value="Na+/solute_symporter_sf"/>
</dbReference>
<dbReference type="AlphaFoldDB" id="A0A2U1PHF2"/>
<dbReference type="GO" id="GO:0016020">
    <property type="term" value="C:membrane"/>
    <property type="evidence" value="ECO:0007669"/>
    <property type="project" value="UniProtKB-SubCell"/>
</dbReference>
<feature type="transmembrane region" description="Helical" evidence="5">
    <location>
        <begin position="25"/>
        <end position="44"/>
    </location>
</feature>
<sequence length="390" mass="44126">MLHDPTPAPTHDLLLHAFLQKGSPVLGYLTVGILIGPYGLSIIRNVHLTKVVAEFGVVFLLFDIGLELSVERLSNMMFLDWVPLRRWSRNRWLPNNWGCKTRRNQMTFQLKKSDTPGSCYRLYSSSKGNSATNIFRFTKQKIPITSNVKGWIIVLQFGDSKWDEEAVWVVSKAESTIALAMLLQKYNVELEGSLDSVELVTVATIHTKNVMQMIDVYTKFAYEETAMPVISGRKSMVVKIVTEKMLIQMVEAELEIGKKTCTMTDSSMNNLVHLAGRLAPSFVLSRATGASLQLWREALTGLLRALIHGGHRVLIFIQWTSMLDILEWDLDVIGVTYKRLDGSYVIVLFCIYISHITNPDNVNKKPRFEVKKVDESPVPKAVYSQDEGLE</sequence>
<evidence type="ECO:0000256" key="4">
    <source>
        <dbReference type="ARBA" id="ARBA00023136"/>
    </source>
</evidence>